<feature type="transmembrane region" description="Helical" evidence="1">
    <location>
        <begin position="217"/>
        <end position="237"/>
    </location>
</feature>
<reference evidence="2 3" key="1">
    <citation type="submission" date="2016-06" db="EMBL/GenBank/DDBJ databases">
        <authorList>
            <person name="Kjaerup R.B."/>
            <person name="Dalgaard T.S."/>
            <person name="Juul-Madsen H.R."/>
        </authorList>
    </citation>
    <scope>NUCLEOTIDE SEQUENCE [LARGE SCALE GENOMIC DNA]</scope>
    <source>
        <strain evidence="2 3">DSM 43818</strain>
    </source>
</reference>
<dbReference type="RefSeq" id="WP_091079652.1">
    <property type="nucleotide sequence ID" value="NZ_FMHT01000003.1"/>
</dbReference>
<feature type="transmembrane region" description="Helical" evidence="1">
    <location>
        <begin position="132"/>
        <end position="152"/>
    </location>
</feature>
<evidence type="ECO:0000313" key="2">
    <source>
        <dbReference type="EMBL" id="SCL20390.1"/>
    </source>
</evidence>
<name>A0A1C6RTD8_9ACTN</name>
<keyword evidence="1" id="KW-1133">Transmembrane helix</keyword>
<proteinExistence type="predicted"/>
<keyword evidence="1" id="KW-0812">Transmembrane</keyword>
<dbReference type="EMBL" id="FMHT01000003">
    <property type="protein sequence ID" value="SCL20390.1"/>
    <property type="molecule type" value="Genomic_DNA"/>
</dbReference>
<keyword evidence="1" id="KW-0472">Membrane</keyword>
<dbReference type="AlphaFoldDB" id="A0A1C6RTD8"/>
<evidence type="ECO:0000256" key="1">
    <source>
        <dbReference type="SAM" id="Phobius"/>
    </source>
</evidence>
<evidence type="ECO:0000313" key="3">
    <source>
        <dbReference type="Proteomes" id="UP000199699"/>
    </source>
</evidence>
<accession>A0A1C6RTD8</accession>
<sequence length="262" mass="27017">MTRLLTAVLAVASIALPRPHRARWREEALAVLLAVRGLRRWRYGLDTVLKVPLLAWQHRHPGAARWAAVMAGVGLLGTPVVLLGALTLAPLIGEDTAEFLFLVAPCGMLLAVVARTWKWAALRGGGPVRHGVAVLLTAFAGTGPVASGALSVVLDVPLVALLGSVVPGGWLIATNGAALRRRQGPMLLAALGVTAGAALVGVLLAAQLPAVAPGARWFAAATGVLSLVVLVPSYLTWTTWAGTRLLVGHDHAPVLTSAPGAP</sequence>
<dbReference type="Proteomes" id="UP000199699">
    <property type="component" value="Unassembled WGS sequence"/>
</dbReference>
<feature type="transmembrane region" description="Helical" evidence="1">
    <location>
        <begin position="99"/>
        <end position="120"/>
    </location>
</feature>
<feature type="transmembrane region" description="Helical" evidence="1">
    <location>
        <begin position="68"/>
        <end position="93"/>
    </location>
</feature>
<protein>
    <submittedName>
        <fullName evidence="2">Uncharacterized protein</fullName>
    </submittedName>
</protein>
<gene>
    <name evidence="2" type="ORF">GA0070616_1966</name>
</gene>
<dbReference type="STRING" id="145857.GA0070616_1966"/>
<dbReference type="OrthoDB" id="3403478at2"/>
<organism evidence="2 3">
    <name type="scientific">Micromonospora nigra</name>
    <dbReference type="NCBI Taxonomy" id="145857"/>
    <lineage>
        <taxon>Bacteria</taxon>
        <taxon>Bacillati</taxon>
        <taxon>Actinomycetota</taxon>
        <taxon>Actinomycetes</taxon>
        <taxon>Micromonosporales</taxon>
        <taxon>Micromonosporaceae</taxon>
        <taxon>Micromonospora</taxon>
    </lineage>
</organism>
<feature type="transmembrane region" description="Helical" evidence="1">
    <location>
        <begin position="158"/>
        <end position="179"/>
    </location>
</feature>
<feature type="transmembrane region" description="Helical" evidence="1">
    <location>
        <begin position="186"/>
        <end position="205"/>
    </location>
</feature>
<keyword evidence="3" id="KW-1185">Reference proteome</keyword>